<name>A0A2P8CX45_9BACT</name>
<sequence>MKLTVIPGLIALQLAAALTASAQNYYVKIGGDLGTRVADHASWEQGPINQDESLEAYNIQISGGYNAVGLMRFYSPTGSYSWATHHQSGLRNLVMARRILTPTSGNTVYVAGEQLNASGRVTGAVVLQYDLLNGQLIAAKELATFPLGYTLLRVFDVTAEPGFPDKMRILCLVQNNGIQTVTELLYDAGAGTYGIKKYKPANLAPERYTSAYYIKAYHYSALNLGDIAFYGMASFENESVGYCYAANKFEIYNLSSVKAALGVTGIQMNGSYGGNGLTGRIDMAFTDMDGGLCIQQKDDMNPANWTRSYQVPDVKLALGYGRNGHGTKEGGGMNYFMAATYLSDDVKATGYVTSLHYNTANGDLTKPYRYNMSGIGIQRDGGFPNTTYDPYTNYSFIADRFNQLNGFKLGVSNASTVGNIACTEQTALTELSNKLTERGDDMTVEEFGVYTATPITMKPINDIEVKIIEECNVEQRGTATNGNLLQGGSNLYMDATQLRLEATGKTISAIRVLSIDGRLIAEQHSLNSNRYEQYFNTPLVPGIYVISLVYADHSRENRKISVH</sequence>
<keyword evidence="1" id="KW-0732">Signal</keyword>
<dbReference type="AlphaFoldDB" id="A0A2P8CX45"/>
<evidence type="ECO:0000313" key="2">
    <source>
        <dbReference type="EMBL" id="PSK89530.1"/>
    </source>
</evidence>
<dbReference type="OrthoDB" id="681633at2"/>
<dbReference type="EMBL" id="PYGD01000011">
    <property type="protein sequence ID" value="PSK89530.1"/>
    <property type="molecule type" value="Genomic_DNA"/>
</dbReference>
<feature type="signal peptide" evidence="1">
    <location>
        <begin position="1"/>
        <end position="22"/>
    </location>
</feature>
<proteinExistence type="predicted"/>
<dbReference type="Proteomes" id="UP000240572">
    <property type="component" value="Unassembled WGS sequence"/>
</dbReference>
<comment type="caution">
    <text evidence="2">The sequence shown here is derived from an EMBL/GenBank/DDBJ whole genome shotgun (WGS) entry which is preliminary data.</text>
</comment>
<dbReference type="RefSeq" id="WP_106524775.1">
    <property type="nucleotide sequence ID" value="NZ_PYGD01000011.1"/>
</dbReference>
<evidence type="ECO:0000313" key="3">
    <source>
        <dbReference type="Proteomes" id="UP000240572"/>
    </source>
</evidence>
<evidence type="ECO:0000256" key="1">
    <source>
        <dbReference type="SAM" id="SignalP"/>
    </source>
</evidence>
<gene>
    <name evidence="2" type="ORF">B0I18_11185</name>
</gene>
<reference evidence="2 3" key="1">
    <citation type="submission" date="2018-03" db="EMBL/GenBank/DDBJ databases">
        <title>Genomic Encyclopedia of Type Strains, Phase III (KMG-III): the genomes of soil and plant-associated and newly described type strains.</title>
        <authorList>
            <person name="Whitman W."/>
        </authorList>
    </citation>
    <scope>NUCLEOTIDE SEQUENCE [LARGE SCALE GENOMIC DNA]</scope>
    <source>
        <strain evidence="2 3">CGMCC 1.12700</strain>
    </source>
</reference>
<keyword evidence="3" id="KW-1185">Reference proteome</keyword>
<accession>A0A2P8CX45</accession>
<evidence type="ECO:0008006" key="4">
    <source>
        <dbReference type="Google" id="ProtNLM"/>
    </source>
</evidence>
<protein>
    <recommendedName>
        <fullName evidence="4">Secreted protein (Por secretion system target)</fullName>
    </recommendedName>
</protein>
<feature type="chain" id="PRO_5015187979" description="Secreted protein (Por secretion system target)" evidence="1">
    <location>
        <begin position="23"/>
        <end position="563"/>
    </location>
</feature>
<organism evidence="2 3">
    <name type="scientific">Taibaiella chishuiensis</name>
    <dbReference type="NCBI Taxonomy" id="1434707"/>
    <lineage>
        <taxon>Bacteria</taxon>
        <taxon>Pseudomonadati</taxon>
        <taxon>Bacteroidota</taxon>
        <taxon>Chitinophagia</taxon>
        <taxon>Chitinophagales</taxon>
        <taxon>Chitinophagaceae</taxon>
        <taxon>Taibaiella</taxon>
    </lineage>
</organism>